<feature type="transmembrane region" description="Helical" evidence="9">
    <location>
        <begin position="131"/>
        <end position="155"/>
    </location>
</feature>
<feature type="transmembrane region" description="Helical" evidence="9">
    <location>
        <begin position="458"/>
        <end position="479"/>
    </location>
</feature>
<evidence type="ECO:0000256" key="7">
    <source>
        <dbReference type="RuleBase" id="RU362091"/>
    </source>
</evidence>
<dbReference type="InterPro" id="IPR038377">
    <property type="entry name" value="Na/Glc_symporter_sf"/>
</dbReference>
<dbReference type="Pfam" id="PF00474">
    <property type="entry name" value="SSF"/>
    <property type="match status" value="1"/>
</dbReference>
<evidence type="ECO:0000256" key="9">
    <source>
        <dbReference type="SAM" id="Phobius"/>
    </source>
</evidence>
<comment type="similarity">
    <text evidence="2 7">Belongs to the sodium:solute symporter (SSF) (TC 2.A.21) family.</text>
</comment>
<dbReference type="Gene3D" id="1.20.1730.10">
    <property type="entry name" value="Sodium/glucose cotransporter"/>
    <property type="match status" value="1"/>
</dbReference>
<dbReference type="EMBL" id="JAVRRG010000002">
    <property type="protein sequence ID" value="KAK5102399.1"/>
    <property type="molecule type" value="Genomic_DNA"/>
</dbReference>
<feature type="transmembrane region" description="Helical" evidence="9">
    <location>
        <begin position="201"/>
        <end position="218"/>
    </location>
</feature>
<feature type="transmembrane region" description="Helical" evidence="9">
    <location>
        <begin position="400"/>
        <end position="425"/>
    </location>
</feature>
<evidence type="ECO:0000256" key="1">
    <source>
        <dbReference type="ARBA" id="ARBA00004141"/>
    </source>
</evidence>
<comment type="caution">
    <text evidence="10">The sequence shown here is derived from an EMBL/GenBank/DDBJ whole genome shotgun (WGS) entry which is preliminary data.</text>
</comment>
<feature type="region of interest" description="Disordered" evidence="8">
    <location>
        <begin position="650"/>
        <end position="683"/>
    </location>
</feature>
<keyword evidence="6 9" id="KW-0472">Membrane</keyword>
<evidence type="ECO:0000313" key="10">
    <source>
        <dbReference type="EMBL" id="KAK5102399.1"/>
    </source>
</evidence>
<evidence type="ECO:0000256" key="6">
    <source>
        <dbReference type="ARBA" id="ARBA00023136"/>
    </source>
</evidence>
<dbReference type="Proteomes" id="UP001345013">
    <property type="component" value="Unassembled WGS sequence"/>
</dbReference>
<protein>
    <submittedName>
        <fullName evidence="10">Urea active transporter</fullName>
    </submittedName>
</protein>
<feature type="transmembrane region" description="Helical" evidence="9">
    <location>
        <begin position="175"/>
        <end position="194"/>
    </location>
</feature>
<dbReference type="PROSITE" id="PS50283">
    <property type="entry name" value="NA_SOLUT_SYMP_3"/>
    <property type="match status" value="1"/>
</dbReference>
<dbReference type="InterPro" id="IPR001734">
    <property type="entry name" value="Na/solute_symporter"/>
</dbReference>
<keyword evidence="4 9" id="KW-0812">Transmembrane</keyword>
<feature type="transmembrane region" description="Helical" evidence="9">
    <location>
        <begin position="258"/>
        <end position="279"/>
    </location>
</feature>
<accession>A0ABR0KPL8</accession>
<keyword evidence="3" id="KW-0813">Transport</keyword>
<feature type="region of interest" description="Disordered" evidence="8">
    <location>
        <begin position="543"/>
        <end position="563"/>
    </location>
</feature>
<evidence type="ECO:0000256" key="8">
    <source>
        <dbReference type="SAM" id="MobiDB-lite"/>
    </source>
</evidence>
<dbReference type="NCBIfam" id="TIGR00813">
    <property type="entry name" value="sss"/>
    <property type="match status" value="1"/>
</dbReference>
<dbReference type="PANTHER" id="PTHR46154:SF4">
    <property type="entry name" value="UREA ACTIVE TRANSPORTER"/>
    <property type="match status" value="1"/>
</dbReference>
<feature type="transmembrane region" description="Helical" evidence="9">
    <location>
        <begin position="15"/>
        <end position="38"/>
    </location>
</feature>
<feature type="transmembrane region" description="Helical" evidence="9">
    <location>
        <begin position="345"/>
        <end position="367"/>
    </location>
</feature>
<gene>
    <name evidence="10" type="primary">DUR3_1</name>
    <name evidence="10" type="ORF">LTR24_000310</name>
</gene>
<dbReference type="InterPro" id="IPR031155">
    <property type="entry name" value="DUR"/>
</dbReference>
<dbReference type="CDD" id="cd11476">
    <property type="entry name" value="SLC5sbd_DUR3"/>
    <property type="match status" value="1"/>
</dbReference>
<evidence type="ECO:0000256" key="4">
    <source>
        <dbReference type="ARBA" id="ARBA00022692"/>
    </source>
</evidence>
<name>A0ABR0KPL8_9EURO</name>
<reference evidence="10 11" key="1">
    <citation type="submission" date="2023-08" db="EMBL/GenBank/DDBJ databases">
        <title>Black Yeasts Isolated from many extreme environments.</title>
        <authorList>
            <person name="Coleine C."/>
            <person name="Stajich J.E."/>
            <person name="Selbmann L."/>
        </authorList>
    </citation>
    <scope>NUCLEOTIDE SEQUENCE [LARGE SCALE GENOMIC DNA]</scope>
    <source>
        <strain evidence="10 11">CCFEE 5885</strain>
    </source>
</reference>
<feature type="transmembrane region" description="Helical" evidence="9">
    <location>
        <begin position="606"/>
        <end position="630"/>
    </location>
</feature>
<feature type="transmembrane region" description="Helical" evidence="9">
    <location>
        <begin position="58"/>
        <end position="78"/>
    </location>
</feature>
<feature type="transmembrane region" description="Helical" evidence="9">
    <location>
        <begin position="93"/>
        <end position="111"/>
    </location>
</feature>
<feature type="transmembrane region" description="Helical" evidence="9">
    <location>
        <begin position="431"/>
        <end position="451"/>
    </location>
</feature>
<feature type="transmembrane region" description="Helical" evidence="9">
    <location>
        <begin position="499"/>
        <end position="521"/>
    </location>
</feature>
<feature type="transmembrane region" description="Helical" evidence="9">
    <location>
        <begin position="577"/>
        <end position="600"/>
    </location>
</feature>
<keyword evidence="5 9" id="KW-1133">Transmembrane helix</keyword>
<comment type="subcellular location">
    <subcellularLocation>
        <location evidence="1">Membrane</location>
        <topology evidence="1">Multi-pass membrane protein</topology>
    </subcellularLocation>
</comment>
<proteinExistence type="inferred from homology"/>
<feature type="compositionally biased region" description="Basic and acidic residues" evidence="8">
    <location>
        <begin position="668"/>
        <end position="683"/>
    </location>
</feature>
<evidence type="ECO:0000256" key="3">
    <source>
        <dbReference type="ARBA" id="ARBA00022448"/>
    </source>
</evidence>
<sequence>MSAYAGAAPPLSQGFGYGIVVGLGFAFALFMIVVTAALKRYRNEVQDSENFNTAGRTVKSGLVASAVVSSWTWAATLLQSTSVAYRYGVSGPFWYASGATVQIILFATLAIELKRKAPNAHTFLEAARARYGAIVHSVFIAFGLMTNFLVTAMLVTGGSAVIESISGVPTEASCFLIPIGVVMYTVFGGLKATLISDYTHGLVVLIVIFIFAFSAYATNTHLGSPGAVWDALTAAAAEHPVEGNLEGSYLTMRSQGGIIFFIINIVGNFGTVFLDNGYYNKAIAASPVHALPGYIMGGLSWFAIPWLCATTLGLSAVALESNPSFPTYPDRIPDFEVTAGLVLPYAARGLLGAGGAVASFFLVFFAVTSAYSSELIAVSSIWTYDIYKTYVNPNASGKQLIWMSHTSCVTFALIMSCVSIGLYHAGIGMGYLYLMMGVIISPCVIAATMTLVWKDMNLLAAAVAPILGLCCSIIAWLVTASQVCDGLTVSCTGSNYPMLAGNVVGLLSPLIWIPMFTYVIGRPQKYDWISMKTIGKATVDQSESIRTDPEMTRPTERHDDEKENTAHLNRAAKISRWMTVAMALVFLIVWPMPIFGSGYVFSKAFFTGWVVVGFIWLSCSTACVGVYPLWESRKTLVYIARSMLREVTGKGRPMGNGQVIESVAGPDESPRGGEAGERGEKTL</sequence>
<dbReference type="PANTHER" id="PTHR46154">
    <property type="match status" value="1"/>
</dbReference>
<feature type="transmembrane region" description="Helical" evidence="9">
    <location>
        <begin position="291"/>
        <end position="319"/>
    </location>
</feature>
<keyword evidence="11" id="KW-1185">Reference proteome</keyword>
<evidence type="ECO:0000256" key="2">
    <source>
        <dbReference type="ARBA" id="ARBA00006434"/>
    </source>
</evidence>
<evidence type="ECO:0000256" key="5">
    <source>
        <dbReference type="ARBA" id="ARBA00022989"/>
    </source>
</evidence>
<organism evidence="10 11">
    <name type="scientific">Lithohypha guttulata</name>
    <dbReference type="NCBI Taxonomy" id="1690604"/>
    <lineage>
        <taxon>Eukaryota</taxon>
        <taxon>Fungi</taxon>
        <taxon>Dikarya</taxon>
        <taxon>Ascomycota</taxon>
        <taxon>Pezizomycotina</taxon>
        <taxon>Eurotiomycetes</taxon>
        <taxon>Chaetothyriomycetidae</taxon>
        <taxon>Chaetothyriales</taxon>
        <taxon>Trichomeriaceae</taxon>
        <taxon>Lithohypha</taxon>
    </lineage>
</organism>
<evidence type="ECO:0000313" key="11">
    <source>
        <dbReference type="Proteomes" id="UP001345013"/>
    </source>
</evidence>